<organism evidence="2 3">
    <name type="scientific">Kaistia nematophila</name>
    <dbReference type="NCBI Taxonomy" id="2994654"/>
    <lineage>
        <taxon>Bacteria</taxon>
        <taxon>Pseudomonadati</taxon>
        <taxon>Pseudomonadota</taxon>
        <taxon>Alphaproteobacteria</taxon>
        <taxon>Hyphomicrobiales</taxon>
        <taxon>Kaistiaceae</taxon>
        <taxon>Kaistia</taxon>
    </lineage>
</organism>
<dbReference type="EMBL" id="JAPKNK010000003">
    <property type="protein sequence ID" value="MCX5569646.1"/>
    <property type="molecule type" value="Genomic_DNA"/>
</dbReference>
<reference evidence="2" key="1">
    <citation type="submission" date="2022-11" db="EMBL/GenBank/DDBJ databases">
        <title>Biodiversity and phylogenetic relationships of bacteria.</title>
        <authorList>
            <person name="Machado R.A.R."/>
            <person name="Bhat A."/>
            <person name="Loulou A."/>
            <person name="Kallel S."/>
        </authorList>
    </citation>
    <scope>NUCLEOTIDE SEQUENCE</scope>
    <source>
        <strain evidence="2">K-TC2</strain>
    </source>
</reference>
<gene>
    <name evidence="2" type="ORF">OSH07_10625</name>
</gene>
<dbReference type="AlphaFoldDB" id="A0A9X3ILK7"/>
<dbReference type="InterPro" id="IPR025475">
    <property type="entry name" value="DUF4326"/>
</dbReference>
<comment type="caution">
    <text evidence="2">The sequence shown here is derived from an EMBL/GenBank/DDBJ whole genome shotgun (WGS) entry which is preliminary data.</text>
</comment>
<name>A0A9X3ILK7_9HYPH</name>
<sequence>MSGSPIRVQLSRRKGWRMPFNTVKVDRATGYGNPFVVGEWPGQAFADYMAGDPTVRDAEHAVALYRKLLIKHAAKSDDTVDALLKLRGKNLACWCRLDQPCHADVLLELANREVAA</sequence>
<dbReference type="Pfam" id="PF14216">
    <property type="entry name" value="DUF4326"/>
    <property type="match status" value="1"/>
</dbReference>
<accession>A0A9X3ILK7</accession>
<evidence type="ECO:0000313" key="2">
    <source>
        <dbReference type="EMBL" id="MCX5569646.1"/>
    </source>
</evidence>
<protein>
    <submittedName>
        <fullName evidence="2">DUF4326 domain-containing protein</fullName>
    </submittedName>
</protein>
<dbReference type="Proteomes" id="UP001144805">
    <property type="component" value="Unassembled WGS sequence"/>
</dbReference>
<evidence type="ECO:0000259" key="1">
    <source>
        <dbReference type="Pfam" id="PF14216"/>
    </source>
</evidence>
<proteinExistence type="predicted"/>
<evidence type="ECO:0000313" key="3">
    <source>
        <dbReference type="Proteomes" id="UP001144805"/>
    </source>
</evidence>
<dbReference type="RefSeq" id="WP_266338606.1">
    <property type="nucleotide sequence ID" value="NZ_JAPKNK010000003.1"/>
</dbReference>
<keyword evidence="3" id="KW-1185">Reference proteome</keyword>
<feature type="domain" description="DUF4326" evidence="1">
    <location>
        <begin position="12"/>
        <end position="108"/>
    </location>
</feature>